<protein>
    <submittedName>
        <fullName evidence="7">Amino acid transporter-5</fullName>
    </submittedName>
</protein>
<comment type="subcellular location">
    <subcellularLocation>
        <location evidence="1">Membrane</location>
        <topology evidence="1">Multi-pass membrane protein</topology>
    </subcellularLocation>
</comment>
<sequence>MPDWDPKYFQKDEEKLKELGYKQQLLRNLTPLHSFGISFGVMSVPGSVSALFGYSYATGGPGVMTISWIIVSFFSCFVAMTMAEIVSALPTCGGPYFWAATLAPPKYAALAAWMTAWLNLMGLVASNTTAAYGISQLIATAASIKTPDYHVTNGQNIGVCAALLVSWALVNTVGRPFLRHILYLAIALNICGTVVAAIALLVKAPTHQPASFVFTTFIDRTGPSPDDGWAMRASPAYVACIGSYMGLGTFYGYDASAHLAEETLRADWMAPLGIIAAVGLSALLGFLLIVSLLFSVQDLNILDILQDRNPVLEIFIDSFGENGGLALFSLSIMSIWFCGLFLTMANSRLIWAFSRDRGVPYFFSKINERYMAPVRAVTLTTILSFLLCFASLGSTVAYTAVTSIASTGILTSYCIPFVLKVIYHENFSFRKGPFQLGHFSRLVSLVAVLWILFSCIVLCLPTSTPVTIQTLNYSPIAFGVIAVSSIGFWLLRAMRVFVGPVKNWNAADISNLMEISTPSKNG</sequence>
<dbReference type="AlphaFoldDB" id="A0A3D8R7T3"/>
<reference evidence="7 8" key="1">
    <citation type="journal article" date="2018" name="IMA Fungus">
        <title>IMA Genome-F 9: Draft genome sequence of Annulohypoxylon stygium, Aspergillus mulundensis, Berkeleyomyces basicola (syn. Thielaviopsis basicola), Ceratocystis smalleyi, two Cercospora beticola strains, Coleophoma cylindrospora, Fusarium fracticaudum, Phialophora cf. hyalina, and Morchella septimelata.</title>
        <authorList>
            <person name="Wingfield B.D."/>
            <person name="Bills G.F."/>
            <person name="Dong Y."/>
            <person name="Huang W."/>
            <person name="Nel W.J."/>
            <person name="Swalarsk-Parry B.S."/>
            <person name="Vaghefi N."/>
            <person name="Wilken P.M."/>
            <person name="An Z."/>
            <person name="de Beer Z.W."/>
            <person name="De Vos L."/>
            <person name="Chen L."/>
            <person name="Duong T.A."/>
            <person name="Gao Y."/>
            <person name="Hammerbacher A."/>
            <person name="Kikkert J.R."/>
            <person name="Li Y."/>
            <person name="Li H."/>
            <person name="Li K."/>
            <person name="Li Q."/>
            <person name="Liu X."/>
            <person name="Ma X."/>
            <person name="Naidoo K."/>
            <person name="Pethybridge S.J."/>
            <person name="Sun J."/>
            <person name="Steenkamp E.T."/>
            <person name="van der Nest M.A."/>
            <person name="van Wyk S."/>
            <person name="Wingfield M.J."/>
            <person name="Xiong C."/>
            <person name="Yue Q."/>
            <person name="Zhang X."/>
        </authorList>
    </citation>
    <scope>NUCLEOTIDE SEQUENCE [LARGE SCALE GENOMIC DNA]</scope>
    <source>
        <strain evidence="7 8">BP5796</strain>
    </source>
</reference>
<name>A0A3D8R7T3_9HELO</name>
<evidence type="ECO:0000256" key="1">
    <source>
        <dbReference type="ARBA" id="ARBA00004141"/>
    </source>
</evidence>
<evidence type="ECO:0000313" key="8">
    <source>
        <dbReference type="Proteomes" id="UP000256328"/>
    </source>
</evidence>
<feature type="transmembrane region" description="Helical" evidence="6">
    <location>
        <begin position="442"/>
        <end position="464"/>
    </location>
</feature>
<evidence type="ECO:0000256" key="3">
    <source>
        <dbReference type="ARBA" id="ARBA00022692"/>
    </source>
</evidence>
<feature type="transmembrane region" description="Helical" evidence="6">
    <location>
        <begin position="470"/>
        <end position="491"/>
    </location>
</feature>
<dbReference type="PIRSF" id="PIRSF006060">
    <property type="entry name" value="AA_transporter"/>
    <property type="match status" value="1"/>
</dbReference>
<evidence type="ECO:0000256" key="2">
    <source>
        <dbReference type="ARBA" id="ARBA00022448"/>
    </source>
</evidence>
<evidence type="ECO:0000256" key="4">
    <source>
        <dbReference type="ARBA" id="ARBA00022989"/>
    </source>
</evidence>
<dbReference type="Proteomes" id="UP000256328">
    <property type="component" value="Unassembled WGS sequence"/>
</dbReference>
<feature type="transmembrane region" description="Helical" evidence="6">
    <location>
        <begin position="110"/>
        <end position="134"/>
    </location>
</feature>
<feature type="transmembrane region" description="Helical" evidence="6">
    <location>
        <begin position="234"/>
        <end position="253"/>
    </location>
</feature>
<evidence type="ECO:0000256" key="6">
    <source>
        <dbReference type="SAM" id="Phobius"/>
    </source>
</evidence>
<feature type="transmembrane region" description="Helical" evidence="6">
    <location>
        <begin position="154"/>
        <end position="174"/>
    </location>
</feature>
<feature type="transmembrane region" description="Helical" evidence="6">
    <location>
        <begin position="372"/>
        <end position="392"/>
    </location>
</feature>
<dbReference type="PANTHER" id="PTHR45649:SF26">
    <property type="entry name" value="OS04G0435100 PROTEIN"/>
    <property type="match status" value="1"/>
</dbReference>
<feature type="transmembrane region" description="Helical" evidence="6">
    <location>
        <begin position="398"/>
        <end position="422"/>
    </location>
</feature>
<dbReference type="GO" id="GO:0016020">
    <property type="term" value="C:membrane"/>
    <property type="evidence" value="ECO:0007669"/>
    <property type="project" value="UniProtKB-SubCell"/>
</dbReference>
<feature type="transmembrane region" description="Helical" evidence="6">
    <location>
        <begin position="274"/>
        <end position="296"/>
    </location>
</feature>
<dbReference type="Gene3D" id="1.20.1740.10">
    <property type="entry name" value="Amino acid/polyamine transporter I"/>
    <property type="match status" value="1"/>
</dbReference>
<dbReference type="GO" id="GO:0022857">
    <property type="term" value="F:transmembrane transporter activity"/>
    <property type="evidence" value="ECO:0007669"/>
    <property type="project" value="InterPro"/>
</dbReference>
<dbReference type="Pfam" id="PF13520">
    <property type="entry name" value="AA_permease_2"/>
    <property type="match status" value="1"/>
</dbReference>
<comment type="caution">
    <text evidence="7">The sequence shown here is derived from an EMBL/GenBank/DDBJ whole genome shotgun (WGS) entry which is preliminary data.</text>
</comment>
<feature type="transmembrane region" description="Helical" evidence="6">
    <location>
        <begin position="325"/>
        <end position="351"/>
    </location>
</feature>
<feature type="transmembrane region" description="Helical" evidence="6">
    <location>
        <begin position="32"/>
        <end position="54"/>
    </location>
</feature>
<keyword evidence="4 6" id="KW-1133">Transmembrane helix</keyword>
<dbReference type="EMBL" id="PDLN01000012">
    <property type="protein sequence ID" value="RDW70122.1"/>
    <property type="molecule type" value="Genomic_DNA"/>
</dbReference>
<dbReference type="OrthoDB" id="3257095at2759"/>
<keyword evidence="3 6" id="KW-0812">Transmembrane</keyword>
<feature type="transmembrane region" description="Helical" evidence="6">
    <location>
        <begin position="181"/>
        <end position="202"/>
    </location>
</feature>
<gene>
    <name evidence="7" type="ORF">BP5796_08519</name>
</gene>
<keyword evidence="8" id="KW-1185">Reference proteome</keyword>
<evidence type="ECO:0000256" key="5">
    <source>
        <dbReference type="ARBA" id="ARBA00023136"/>
    </source>
</evidence>
<feature type="transmembrane region" description="Helical" evidence="6">
    <location>
        <begin position="66"/>
        <end position="89"/>
    </location>
</feature>
<dbReference type="InterPro" id="IPR002293">
    <property type="entry name" value="AA/rel_permease1"/>
</dbReference>
<dbReference type="PANTHER" id="PTHR45649">
    <property type="entry name" value="AMINO-ACID PERMEASE BAT1"/>
    <property type="match status" value="1"/>
</dbReference>
<evidence type="ECO:0000313" key="7">
    <source>
        <dbReference type="EMBL" id="RDW70122.1"/>
    </source>
</evidence>
<proteinExistence type="predicted"/>
<keyword evidence="2" id="KW-0813">Transport</keyword>
<keyword evidence="5 6" id="KW-0472">Membrane</keyword>
<organism evidence="7 8">
    <name type="scientific">Coleophoma crateriformis</name>
    <dbReference type="NCBI Taxonomy" id="565419"/>
    <lineage>
        <taxon>Eukaryota</taxon>
        <taxon>Fungi</taxon>
        <taxon>Dikarya</taxon>
        <taxon>Ascomycota</taxon>
        <taxon>Pezizomycotina</taxon>
        <taxon>Leotiomycetes</taxon>
        <taxon>Helotiales</taxon>
        <taxon>Dermateaceae</taxon>
        <taxon>Coleophoma</taxon>
    </lineage>
</organism>
<accession>A0A3D8R7T3</accession>